<organism evidence="4 5">
    <name type="scientific">Aetokthonos hydrillicola Thurmond2011</name>
    <dbReference type="NCBI Taxonomy" id="2712845"/>
    <lineage>
        <taxon>Bacteria</taxon>
        <taxon>Bacillati</taxon>
        <taxon>Cyanobacteriota</taxon>
        <taxon>Cyanophyceae</taxon>
        <taxon>Nostocales</taxon>
        <taxon>Hapalosiphonaceae</taxon>
        <taxon>Aetokthonos</taxon>
    </lineage>
</organism>
<dbReference type="InterPro" id="IPR050811">
    <property type="entry name" value="Phosphate_ABC_transporter"/>
</dbReference>
<dbReference type="CDD" id="cd13653">
    <property type="entry name" value="PBP2_phosphate_like_1"/>
    <property type="match status" value="1"/>
</dbReference>
<reference evidence="5" key="1">
    <citation type="journal article" date="2021" name="Science">
        <title>Hunting the eagle killer: A cyanobacterial neurotoxin causes vacuolar myelinopathy.</title>
        <authorList>
            <person name="Breinlinger S."/>
            <person name="Phillips T.J."/>
            <person name="Haram B.N."/>
            <person name="Mares J."/>
            <person name="Martinez Yerena J.A."/>
            <person name="Hrouzek P."/>
            <person name="Sobotka R."/>
            <person name="Henderson W.M."/>
            <person name="Schmieder P."/>
            <person name="Williams S.M."/>
            <person name="Lauderdale J.D."/>
            <person name="Wilde H.D."/>
            <person name="Gerrin W."/>
            <person name="Kust A."/>
            <person name="Washington J.W."/>
            <person name="Wagner C."/>
            <person name="Geier B."/>
            <person name="Liebeke M."/>
            <person name="Enke H."/>
            <person name="Niedermeyer T.H.J."/>
            <person name="Wilde S.B."/>
        </authorList>
    </citation>
    <scope>NUCLEOTIDE SEQUENCE [LARGE SCALE GENOMIC DNA]</scope>
    <source>
        <strain evidence="5">Thurmond2011</strain>
    </source>
</reference>
<protein>
    <submittedName>
        <fullName evidence="4">Phosphate ABC transporter substrate-binding protein</fullName>
    </submittedName>
</protein>
<dbReference type="PANTHER" id="PTHR30570:SF1">
    <property type="entry name" value="PHOSPHATE-BINDING PROTEIN PSTS"/>
    <property type="match status" value="1"/>
</dbReference>
<dbReference type="EMBL" id="JAALHA020000001">
    <property type="protein sequence ID" value="MDR9893943.1"/>
    <property type="molecule type" value="Genomic_DNA"/>
</dbReference>
<name>A0AAP5M8S9_9CYAN</name>
<dbReference type="SUPFAM" id="SSF53850">
    <property type="entry name" value="Periplasmic binding protein-like II"/>
    <property type="match status" value="1"/>
</dbReference>
<dbReference type="Pfam" id="PF12849">
    <property type="entry name" value="PBP_like_2"/>
    <property type="match status" value="1"/>
</dbReference>
<proteinExistence type="predicted"/>
<evidence type="ECO:0000256" key="1">
    <source>
        <dbReference type="ARBA" id="ARBA00022729"/>
    </source>
</evidence>
<sequence length="403" mass="43475">MAKTWECDGVPKDGKSYANQNPKQKHEPYENFGADCVICSLPKEAMVGGSSKPSGSAIAAAVASLLTLAGITGGYRIWQSQSCPKGEQKINDTCVTVRPSAAPKQIPIAPNTPAPTNTYATLAKVPNIPRGIFRYGGSTTFAPLRNPAIVEQIRQAHAEYELVYTEPPPGNKPGSGIGIKMLIDGQLSFSQSSRPLKDDEYKKAKDRNFQLEQIPVAIDGITIYVNPQISITNLTVSQIKDIFTGKINNWKQVGGSDLAIIPISRDPEDGGTPEYFKETVLEQADFANSVQPYARDTTGAIRKVATTPGGIGYATASEVCNQTLIKPLSIGKSVARGFVAPCNGKEVNKTVFVKDTYPITRRLFVVIKRDGKFDEQSGVAYANILLSDEGQQIVNQAGLIPLR</sequence>
<feature type="domain" description="PBP" evidence="3">
    <location>
        <begin position="133"/>
        <end position="389"/>
    </location>
</feature>
<dbReference type="Proteomes" id="UP000667802">
    <property type="component" value="Unassembled WGS sequence"/>
</dbReference>
<comment type="caution">
    <text evidence="4">The sequence shown here is derived from an EMBL/GenBank/DDBJ whole genome shotgun (WGS) entry which is preliminary data.</text>
</comment>
<feature type="compositionally biased region" description="Basic and acidic residues" evidence="2">
    <location>
        <begin position="1"/>
        <end position="15"/>
    </location>
</feature>
<keyword evidence="5" id="KW-1185">Reference proteome</keyword>
<dbReference type="RefSeq" id="WP_208339595.1">
    <property type="nucleotide sequence ID" value="NZ_CAWQFN010000556.1"/>
</dbReference>
<dbReference type="InterPro" id="IPR024370">
    <property type="entry name" value="PBP_domain"/>
</dbReference>
<evidence type="ECO:0000313" key="5">
    <source>
        <dbReference type="Proteomes" id="UP000667802"/>
    </source>
</evidence>
<feature type="region of interest" description="Disordered" evidence="2">
    <location>
        <begin position="1"/>
        <end position="26"/>
    </location>
</feature>
<keyword evidence="1" id="KW-0732">Signal</keyword>
<dbReference type="AlphaFoldDB" id="A0AAP5M8S9"/>
<evidence type="ECO:0000259" key="3">
    <source>
        <dbReference type="Pfam" id="PF12849"/>
    </source>
</evidence>
<accession>A0AAP5M8S9</accession>
<gene>
    <name evidence="4" type="ORF">G7B40_005060</name>
</gene>
<evidence type="ECO:0000313" key="4">
    <source>
        <dbReference type="EMBL" id="MDR9893943.1"/>
    </source>
</evidence>
<evidence type="ECO:0000256" key="2">
    <source>
        <dbReference type="SAM" id="MobiDB-lite"/>
    </source>
</evidence>
<dbReference type="Gene3D" id="3.40.190.10">
    <property type="entry name" value="Periplasmic binding protein-like II"/>
    <property type="match status" value="2"/>
</dbReference>
<dbReference type="PANTHER" id="PTHR30570">
    <property type="entry name" value="PERIPLASMIC PHOSPHATE BINDING COMPONENT OF PHOSPHATE ABC TRANSPORTER"/>
    <property type="match status" value="1"/>
</dbReference>